<protein>
    <recommendedName>
        <fullName evidence="4">YqfQ-like protein</fullName>
    </recommendedName>
</protein>
<evidence type="ECO:0000313" key="3">
    <source>
        <dbReference type="Proteomes" id="UP000658382"/>
    </source>
</evidence>
<accession>A0A917PMP9</accession>
<sequence>MVWPIQQQYPNSGMMPHQAFPPGNPTVPPQQHEGRGLRRLLSPQTSQNLLSPERISGISHKLSNVQQVLNVVQQAAPLVQQYGPMVRNLPMLFKLMKALNENDSETDQYQLENEHEAGTAYSSDEEANNVGEVNWDAVQSGESTPKLFI</sequence>
<dbReference type="AlphaFoldDB" id="A0A917PMP9"/>
<evidence type="ECO:0008006" key="4">
    <source>
        <dbReference type="Google" id="ProtNLM"/>
    </source>
</evidence>
<evidence type="ECO:0000256" key="1">
    <source>
        <dbReference type="SAM" id="MobiDB-lite"/>
    </source>
</evidence>
<comment type="caution">
    <text evidence="2">The sequence shown here is derived from an EMBL/GenBank/DDBJ whole genome shotgun (WGS) entry which is preliminary data.</text>
</comment>
<dbReference type="Proteomes" id="UP000658382">
    <property type="component" value="Unassembled WGS sequence"/>
</dbReference>
<dbReference type="EMBL" id="BMNQ01000003">
    <property type="protein sequence ID" value="GGJ85251.1"/>
    <property type="molecule type" value="Genomic_DNA"/>
</dbReference>
<keyword evidence="3" id="KW-1185">Reference proteome</keyword>
<reference evidence="2" key="1">
    <citation type="journal article" date="2014" name="Int. J. Syst. Evol. Microbiol.">
        <title>Complete genome sequence of Corynebacterium casei LMG S-19264T (=DSM 44701T), isolated from a smear-ripened cheese.</title>
        <authorList>
            <consortium name="US DOE Joint Genome Institute (JGI-PGF)"/>
            <person name="Walter F."/>
            <person name="Albersmeier A."/>
            <person name="Kalinowski J."/>
            <person name="Ruckert C."/>
        </authorList>
    </citation>
    <scope>NUCLEOTIDE SEQUENCE</scope>
    <source>
        <strain evidence="2">JCM 12580</strain>
    </source>
</reference>
<reference evidence="2" key="2">
    <citation type="submission" date="2020-09" db="EMBL/GenBank/DDBJ databases">
        <authorList>
            <person name="Sun Q."/>
            <person name="Ohkuma M."/>
        </authorList>
    </citation>
    <scope>NUCLEOTIDE SEQUENCE</scope>
    <source>
        <strain evidence="2">JCM 12580</strain>
    </source>
</reference>
<dbReference type="RefSeq" id="WP_188631456.1">
    <property type="nucleotide sequence ID" value="NZ_BMNQ01000003.1"/>
</dbReference>
<evidence type="ECO:0000313" key="2">
    <source>
        <dbReference type="EMBL" id="GGJ85251.1"/>
    </source>
</evidence>
<dbReference type="Pfam" id="PF14181">
    <property type="entry name" value="YqfQ"/>
    <property type="match status" value="1"/>
</dbReference>
<organism evidence="2 3">
    <name type="scientific">Lentibacillus kapialis</name>
    <dbReference type="NCBI Taxonomy" id="340214"/>
    <lineage>
        <taxon>Bacteria</taxon>
        <taxon>Bacillati</taxon>
        <taxon>Bacillota</taxon>
        <taxon>Bacilli</taxon>
        <taxon>Bacillales</taxon>
        <taxon>Bacillaceae</taxon>
        <taxon>Lentibacillus</taxon>
    </lineage>
</organism>
<dbReference type="InterPro" id="IPR025571">
    <property type="entry name" value="YqfQ"/>
</dbReference>
<proteinExistence type="predicted"/>
<gene>
    <name evidence="2" type="ORF">GCM10007063_04700</name>
</gene>
<name>A0A917PMP9_9BACI</name>
<feature type="region of interest" description="Disordered" evidence="1">
    <location>
        <begin position="11"/>
        <end position="35"/>
    </location>
</feature>